<accession>A0ABW5AIK8</accession>
<name>A0ABW5AIK8_9BRAD</name>
<evidence type="ECO:0000256" key="1">
    <source>
        <dbReference type="SAM" id="MobiDB-lite"/>
    </source>
</evidence>
<evidence type="ECO:0000313" key="3">
    <source>
        <dbReference type="Proteomes" id="UP001597314"/>
    </source>
</evidence>
<dbReference type="EMBL" id="JBHUIW010000011">
    <property type="protein sequence ID" value="MFD2182783.1"/>
    <property type="molecule type" value="Genomic_DNA"/>
</dbReference>
<proteinExistence type="predicted"/>
<dbReference type="Proteomes" id="UP001597314">
    <property type="component" value="Unassembled WGS sequence"/>
</dbReference>
<organism evidence="2 3">
    <name type="scientific">Rhodoplanes azumiensis</name>
    <dbReference type="NCBI Taxonomy" id="1897628"/>
    <lineage>
        <taxon>Bacteria</taxon>
        <taxon>Pseudomonadati</taxon>
        <taxon>Pseudomonadota</taxon>
        <taxon>Alphaproteobacteria</taxon>
        <taxon>Hyphomicrobiales</taxon>
        <taxon>Nitrobacteraceae</taxon>
        <taxon>Rhodoplanes</taxon>
    </lineage>
</organism>
<comment type="caution">
    <text evidence="2">The sequence shown here is derived from an EMBL/GenBank/DDBJ whole genome shotgun (WGS) entry which is preliminary data.</text>
</comment>
<gene>
    <name evidence="2" type="ORF">ACFSOX_11510</name>
</gene>
<protein>
    <submittedName>
        <fullName evidence="2">Uncharacterized protein</fullName>
    </submittedName>
</protein>
<feature type="region of interest" description="Disordered" evidence="1">
    <location>
        <begin position="224"/>
        <end position="246"/>
    </location>
</feature>
<dbReference type="RefSeq" id="WP_378477955.1">
    <property type="nucleotide sequence ID" value="NZ_JBHUIW010000011.1"/>
</dbReference>
<reference evidence="3" key="1">
    <citation type="journal article" date="2019" name="Int. J. Syst. Evol. Microbiol.">
        <title>The Global Catalogue of Microorganisms (GCM) 10K type strain sequencing project: providing services to taxonomists for standard genome sequencing and annotation.</title>
        <authorList>
            <consortium name="The Broad Institute Genomics Platform"/>
            <consortium name="The Broad Institute Genome Sequencing Center for Infectious Disease"/>
            <person name="Wu L."/>
            <person name="Ma J."/>
        </authorList>
    </citation>
    <scope>NUCLEOTIDE SEQUENCE [LARGE SCALE GENOMIC DNA]</scope>
    <source>
        <strain evidence="3">CGMCC 1.6774</strain>
    </source>
</reference>
<sequence>MMRNQRELDDLSVRAAMATWRAGEAAFSAEMRAAAALTPRTFDRWLAFHDLADRLRPAQRRQLLAFLDDVARPAFRSAAMPTSEAFARLDEINFDAVRAGITTASLTGLLTRFACACAPAVYAPATRHARRGIQAIGYRLPDMSYRSYMLAFMNEHARFADRVATIVLSAGSAAAERPVMPLDLLVMRALDRRLMLAGGYPQEWLAAVIASAESVVAMPRPVRAAGGSRGVAPPTGHDLLPGETAG</sequence>
<evidence type="ECO:0000313" key="2">
    <source>
        <dbReference type="EMBL" id="MFD2182783.1"/>
    </source>
</evidence>
<keyword evidence="3" id="KW-1185">Reference proteome</keyword>